<protein>
    <submittedName>
        <fullName evidence="3">Uncharacterized protein</fullName>
    </submittedName>
</protein>
<dbReference type="OMA" id="TNHTVAR"/>
<keyword evidence="2" id="KW-0812">Transmembrane</keyword>
<feature type="region of interest" description="Disordered" evidence="1">
    <location>
        <begin position="100"/>
        <end position="121"/>
    </location>
</feature>
<feature type="transmembrane region" description="Helical" evidence="2">
    <location>
        <begin position="54"/>
        <end position="76"/>
    </location>
</feature>
<evidence type="ECO:0000313" key="3">
    <source>
        <dbReference type="EMBL" id="KAH9381301.1"/>
    </source>
</evidence>
<dbReference type="Proteomes" id="UP000821853">
    <property type="component" value="Chromosome 9"/>
</dbReference>
<reference evidence="3 4" key="1">
    <citation type="journal article" date="2020" name="Cell">
        <title>Large-Scale Comparative Analyses of Tick Genomes Elucidate Their Genetic Diversity and Vector Capacities.</title>
        <authorList>
            <consortium name="Tick Genome and Microbiome Consortium (TIGMIC)"/>
            <person name="Jia N."/>
            <person name="Wang J."/>
            <person name="Shi W."/>
            <person name="Du L."/>
            <person name="Sun Y."/>
            <person name="Zhan W."/>
            <person name="Jiang J.F."/>
            <person name="Wang Q."/>
            <person name="Zhang B."/>
            <person name="Ji P."/>
            <person name="Bell-Sakyi L."/>
            <person name="Cui X.M."/>
            <person name="Yuan T.T."/>
            <person name="Jiang B.G."/>
            <person name="Yang W.F."/>
            <person name="Lam T.T."/>
            <person name="Chang Q.C."/>
            <person name="Ding S.J."/>
            <person name="Wang X.J."/>
            <person name="Zhu J.G."/>
            <person name="Ruan X.D."/>
            <person name="Zhao L."/>
            <person name="Wei J.T."/>
            <person name="Ye R.Z."/>
            <person name="Que T.C."/>
            <person name="Du C.H."/>
            <person name="Zhou Y.H."/>
            <person name="Cheng J.X."/>
            <person name="Dai P.F."/>
            <person name="Guo W.B."/>
            <person name="Han X.H."/>
            <person name="Huang E.J."/>
            <person name="Li L.F."/>
            <person name="Wei W."/>
            <person name="Gao Y.C."/>
            <person name="Liu J.Z."/>
            <person name="Shao H.Z."/>
            <person name="Wang X."/>
            <person name="Wang C.C."/>
            <person name="Yang T.C."/>
            <person name="Huo Q.B."/>
            <person name="Li W."/>
            <person name="Chen H.Y."/>
            <person name="Chen S.E."/>
            <person name="Zhou L.G."/>
            <person name="Ni X.B."/>
            <person name="Tian J.H."/>
            <person name="Sheng Y."/>
            <person name="Liu T."/>
            <person name="Pan Y.S."/>
            <person name="Xia L.Y."/>
            <person name="Li J."/>
            <person name="Zhao F."/>
            <person name="Cao W.C."/>
        </authorList>
    </citation>
    <scope>NUCLEOTIDE SEQUENCE [LARGE SCALE GENOMIC DNA]</scope>
    <source>
        <strain evidence="3">HaeL-2018</strain>
    </source>
</reference>
<keyword evidence="2" id="KW-1133">Transmembrane helix</keyword>
<dbReference type="EMBL" id="JABSTR010000011">
    <property type="protein sequence ID" value="KAH9381301.1"/>
    <property type="molecule type" value="Genomic_DNA"/>
</dbReference>
<dbReference type="AlphaFoldDB" id="A0A9J6H0P5"/>
<keyword evidence="4" id="KW-1185">Reference proteome</keyword>
<dbReference type="VEuPathDB" id="VectorBase:HLOH_054767"/>
<evidence type="ECO:0000313" key="4">
    <source>
        <dbReference type="Proteomes" id="UP000821853"/>
    </source>
</evidence>
<name>A0A9J6H0P5_HAELO</name>
<evidence type="ECO:0000256" key="2">
    <source>
        <dbReference type="SAM" id="Phobius"/>
    </source>
</evidence>
<gene>
    <name evidence="3" type="ORF">HPB48_003282</name>
</gene>
<evidence type="ECO:0000256" key="1">
    <source>
        <dbReference type="SAM" id="MobiDB-lite"/>
    </source>
</evidence>
<organism evidence="3 4">
    <name type="scientific">Haemaphysalis longicornis</name>
    <name type="common">Bush tick</name>
    <dbReference type="NCBI Taxonomy" id="44386"/>
    <lineage>
        <taxon>Eukaryota</taxon>
        <taxon>Metazoa</taxon>
        <taxon>Ecdysozoa</taxon>
        <taxon>Arthropoda</taxon>
        <taxon>Chelicerata</taxon>
        <taxon>Arachnida</taxon>
        <taxon>Acari</taxon>
        <taxon>Parasitiformes</taxon>
        <taxon>Ixodida</taxon>
        <taxon>Ixodoidea</taxon>
        <taxon>Ixodidae</taxon>
        <taxon>Haemaphysalinae</taxon>
        <taxon>Haemaphysalis</taxon>
    </lineage>
</organism>
<keyword evidence="2" id="KW-0472">Membrane</keyword>
<accession>A0A9J6H0P5</accession>
<sequence length="282" mass="30226">MDVLNTPPTKICETLAVTQLTEDQRRKTSTRGSPAHRRRANAEVDNVLFSSPSLYTIIGVLTLAVLFCAGVLAYTVRRNDLLKSEYYRLMAAVAERGSKGARSTFDPDFPDTVETMGPGPKVEDTTRDVLMLLVTRKPISNISHSNRTRRTATASVATRAVYYDDLDSGPRPPNRTRTPGVSANEVLVVTNHTVARTSSSLDSTNTSLASRLTTFEASLKEAAGSQVYQVSPAVAATNVTAAEAIGLTLKSVGNATGADVNATLSDEEYDVIESSERPEAGA</sequence>
<proteinExistence type="predicted"/>
<dbReference type="OrthoDB" id="6514600at2759"/>
<comment type="caution">
    <text evidence="3">The sequence shown here is derived from an EMBL/GenBank/DDBJ whole genome shotgun (WGS) entry which is preliminary data.</text>
</comment>